<accession>A0ABS4HQW3</accession>
<feature type="transmembrane region" description="Helical" evidence="1">
    <location>
        <begin position="163"/>
        <end position="187"/>
    </location>
</feature>
<feature type="transmembrane region" description="Helical" evidence="1">
    <location>
        <begin position="45"/>
        <end position="69"/>
    </location>
</feature>
<sequence length="280" mass="31169">MLTADSSIEPISEFGQPGKFKRLLRFVWECWKLNLAGAMEFRMSFFLTAGMMIINNVVWIVFWGIYFGRFQVLNGWELQDVMMLWAIAAGGFGMMATFFGNAMRISNLIATGQLDIYLTQPKPVLLHVLISRMSVSAIGDVLFAFLIYIAFGDKSGLGFIKYGLAMVLSTLIFLFFTVIVNCLAFWLGSTEGLSFQLFNALLTFTTYPTSIFRGLGKIVLFTVLPAGFISYLPIGLIREANIPFILGAIGVTLFLCIGGISLFYGGLRRYASGNMMGLRR</sequence>
<dbReference type="PANTHER" id="PTHR36833:SF1">
    <property type="entry name" value="INTEGRAL MEMBRANE TRANSPORT PROTEIN"/>
    <property type="match status" value="1"/>
</dbReference>
<evidence type="ECO:0000313" key="2">
    <source>
        <dbReference type="EMBL" id="MBP1961004.1"/>
    </source>
</evidence>
<dbReference type="PANTHER" id="PTHR36833">
    <property type="entry name" value="SLR0610 PROTEIN-RELATED"/>
    <property type="match status" value="1"/>
</dbReference>
<feature type="transmembrane region" description="Helical" evidence="1">
    <location>
        <begin position="124"/>
        <end position="151"/>
    </location>
</feature>
<name>A0ABS4HQW3_9BACL</name>
<organism evidence="2 3">
    <name type="scientific">Paenibacillus aceris</name>
    <dbReference type="NCBI Taxonomy" id="869555"/>
    <lineage>
        <taxon>Bacteria</taxon>
        <taxon>Bacillati</taxon>
        <taxon>Bacillota</taxon>
        <taxon>Bacilli</taxon>
        <taxon>Bacillales</taxon>
        <taxon>Paenibacillaceae</taxon>
        <taxon>Paenibacillus</taxon>
    </lineage>
</organism>
<feature type="transmembrane region" description="Helical" evidence="1">
    <location>
        <begin position="242"/>
        <end position="267"/>
    </location>
</feature>
<dbReference type="InterPro" id="IPR010390">
    <property type="entry name" value="ABC-2_transporter-like"/>
</dbReference>
<keyword evidence="1" id="KW-0812">Transmembrane</keyword>
<protein>
    <submittedName>
        <fullName evidence="2">ABC-2 type transport system permease protein</fullName>
    </submittedName>
</protein>
<keyword evidence="1" id="KW-1133">Transmembrane helix</keyword>
<reference evidence="2 3" key="1">
    <citation type="submission" date="2021-03" db="EMBL/GenBank/DDBJ databases">
        <title>Genomic Encyclopedia of Type Strains, Phase IV (KMG-IV): sequencing the most valuable type-strain genomes for metagenomic binning, comparative biology and taxonomic classification.</title>
        <authorList>
            <person name="Goeker M."/>
        </authorList>
    </citation>
    <scope>NUCLEOTIDE SEQUENCE [LARGE SCALE GENOMIC DNA]</scope>
    <source>
        <strain evidence="2 3">DSM 24950</strain>
    </source>
</reference>
<feature type="transmembrane region" description="Helical" evidence="1">
    <location>
        <begin position="218"/>
        <end position="236"/>
    </location>
</feature>
<dbReference type="Pfam" id="PF06182">
    <property type="entry name" value="ABC2_membrane_6"/>
    <property type="match status" value="1"/>
</dbReference>
<comment type="caution">
    <text evidence="2">The sequence shown here is derived from an EMBL/GenBank/DDBJ whole genome shotgun (WGS) entry which is preliminary data.</text>
</comment>
<dbReference type="EMBL" id="JAGGKV010000001">
    <property type="protein sequence ID" value="MBP1961004.1"/>
    <property type="molecule type" value="Genomic_DNA"/>
</dbReference>
<gene>
    <name evidence="2" type="ORF">J2Z65_000198</name>
</gene>
<keyword evidence="3" id="KW-1185">Reference proteome</keyword>
<proteinExistence type="predicted"/>
<dbReference type="RefSeq" id="WP_167056412.1">
    <property type="nucleotide sequence ID" value="NZ_JAAOZR010000013.1"/>
</dbReference>
<keyword evidence="1" id="KW-0472">Membrane</keyword>
<dbReference type="Proteomes" id="UP001519344">
    <property type="component" value="Unassembled WGS sequence"/>
</dbReference>
<evidence type="ECO:0000313" key="3">
    <source>
        <dbReference type="Proteomes" id="UP001519344"/>
    </source>
</evidence>
<feature type="transmembrane region" description="Helical" evidence="1">
    <location>
        <begin position="81"/>
        <end position="104"/>
    </location>
</feature>
<evidence type="ECO:0000256" key="1">
    <source>
        <dbReference type="SAM" id="Phobius"/>
    </source>
</evidence>